<evidence type="ECO:0000256" key="1">
    <source>
        <dbReference type="ARBA" id="ARBA00004613"/>
    </source>
</evidence>
<feature type="signal peptide" evidence="7">
    <location>
        <begin position="1"/>
        <end position="15"/>
    </location>
</feature>
<evidence type="ECO:0000256" key="6">
    <source>
        <dbReference type="SAM" id="Phobius"/>
    </source>
</evidence>
<keyword evidence="3 5" id="KW-0964">Secreted</keyword>
<evidence type="ECO:0000256" key="3">
    <source>
        <dbReference type="ARBA" id="ARBA00022525"/>
    </source>
</evidence>
<evidence type="ECO:0000256" key="2">
    <source>
        <dbReference type="ARBA" id="ARBA00010400"/>
    </source>
</evidence>
<comment type="function">
    <text evidence="5">Effector that suppresses plant defense responses during pathogen infection.</text>
</comment>
<dbReference type="AlphaFoldDB" id="A0A9W6TSD4"/>
<comment type="similarity">
    <text evidence="2 5">Belongs to the RxLR effector family.</text>
</comment>
<dbReference type="EMBL" id="BSXW01000326">
    <property type="protein sequence ID" value="GMF18767.1"/>
    <property type="molecule type" value="Genomic_DNA"/>
</dbReference>
<comment type="caution">
    <text evidence="8">The sequence shown here is derived from an EMBL/GenBank/DDBJ whole genome shotgun (WGS) entry which is preliminary data.</text>
</comment>
<dbReference type="Proteomes" id="UP001165083">
    <property type="component" value="Unassembled WGS sequence"/>
</dbReference>
<organism evidence="8 9">
    <name type="scientific">Phytophthora lilii</name>
    <dbReference type="NCBI Taxonomy" id="2077276"/>
    <lineage>
        <taxon>Eukaryota</taxon>
        <taxon>Sar</taxon>
        <taxon>Stramenopiles</taxon>
        <taxon>Oomycota</taxon>
        <taxon>Peronosporomycetes</taxon>
        <taxon>Peronosporales</taxon>
        <taxon>Peronosporaceae</taxon>
        <taxon>Phytophthora</taxon>
    </lineage>
</organism>
<dbReference type="InterPro" id="IPR031825">
    <property type="entry name" value="RXLR"/>
</dbReference>
<feature type="chain" id="PRO_5040819723" description="RxLR effector protein" evidence="7">
    <location>
        <begin position="16"/>
        <end position="180"/>
    </location>
</feature>
<evidence type="ECO:0000256" key="7">
    <source>
        <dbReference type="SAM" id="SignalP"/>
    </source>
</evidence>
<accession>A0A9W6TSD4</accession>
<proteinExistence type="inferred from homology"/>
<reference evidence="8" key="1">
    <citation type="submission" date="2023-04" db="EMBL/GenBank/DDBJ databases">
        <title>Phytophthora lilii NBRC 32176.</title>
        <authorList>
            <person name="Ichikawa N."/>
            <person name="Sato H."/>
            <person name="Tonouchi N."/>
        </authorList>
    </citation>
    <scope>NUCLEOTIDE SEQUENCE</scope>
    <source>
        <strain evidence="8">NBRC 32176</strain>
    </source>
</reference>
<keyword evidence="6" id="KW-0812">Transmembrane</keyword>
<sequence length="180" mass="19480">MRLGFFLTLLVTVLAAVCTAEEATQISNAVSDSVAKLANSGDISSRFLKGSNEDRKELVDERGWQSALAKLKTVNTKIADKVIKLKNLGAARVNGLMNKLKGEGKLKSWRNQFSKLEAEGKTKGLREGQVVKITEKVTKETVDNPSSLTTFQQSMVAIFGSALILLIAAGVLLMIQVLSQ</sequence>
<evidence type="ECO:0000256" key="4">
    <source>
        <dbReference type="ARBA" id="ARBA00022729"/>
    </source>
</evidence>
<evidence type="ECO:0000313" key="8">
    <source>
        <dbReference type="EMBL" id="GMF18767.1"/>
    </source>
</evidence>
<evidence type="ECO:0000256" key="5">
    <source>
        <dbReference type="RuleBase" id="RU367124"/>
    </source>
</evidence>
<keyword evidence="6" id="KW-1133">Transmembrane helix</keyword>
<name>A0A9W6TSD4_9STRA</name>
<keyword evidence="6" id="KW-0472">Membrane</keyword>
<comment type="domain">
    <text evidence="5">The RxLR-dEER motif acts to carry the protein into the host cell cytoplasm through binding to cell surface phosphatidylinositol-3-phosphate.</text>
</comment>
<keyword evidence="9" id="KW-1185">Reference proteome</keyword>
<feature type="transmembrane region" description="Helical" evidence="6">
    <location>
        <begin position="155"/>
        <end position="178"/>
    </location>
</feature>
<evidence type="ECO:0000313" key="9">
    <source>
        <dbReference type="Proteomes" id="UP001165083"/>
    </source>
</evidence>
<protein>
    <recommendedName>
        <fullName evidence="5">RxLR effector protein</fullName>
    </recommendedName>
</protein>
<comment type="subcellular location">
    <subcellularLocation>
        <location evidence="1 5">Secreted</location>
    </subcellularLocation>
</comment>
<gene>
    <name evidence="8" type="ORF">Plil01_000707400</name>
</gene>
<keyword evidence="4 7" id="KW-0732">Signal</keyword>
<dbReference type="Pfam" id="PF16810">
    <property type="entry name" value="RXLR"/>
    <property type="match status" value="1"/>
</dbReference>